<organism evidence="1 2">
    <name type="scientific">Lysobacter cavernae</name>
    <dbReference type="NCBI Taxonomy" id="1685901"/>
    <lineage>
        <taxon>Bacteria</taxon>
        <taxon>Pseudomonadati</taxon>
        <taxon>Pseudomonadota</taxon>
        <taxon>Gammaproteobacteria</taxon>
        <taxon>Lysobacterales</taxon>
        <taxon>Lysobacteraceae</taxon>
        <taxon>Lysobacter</taxon>
    </lineage>
</organism>
<protein>
    <submittedName>
        <fullName evidence="1">Uncharacterized protein</fullName>
    </submittedName>
</protein>
<keyword evidence="2" id="KW-1185">Reference proteome</keyword>
<reference evidence="2" key="1">
    <citation type="journal article" date="2019" name="Int. J. Syst. Evol. Microbiol.">
        <title>The Global Catalogue of Microorganisms (GCM) 10K type strain sequencing project: providing services to taxonomists for standard genome sequencing and annotation.</title>
        <authorList>
            <consortium name="The Broad Institute Genomics Platform"/>
            <consortium name="The Broad Institute Genome Sequencing Center for Infectious Disease"/>
            <person name="Wu L."/>
            <person name="Ma J."/>
        </authorList>
    </citation>
    <scope>NUCLEOTIDE SEQUENCE [LARGE SCALE GENOMIC DNA]</scope>
    <source>
        <strain evidence="2">KCTC 42875</strain>
    </source>
</reference>
<dbReference type="RefSeq" id="WP_386758186.1">
    <property type="nucleotide sequence ID" value="NZ_JBHRXK010000002.1"/>
</dbReference>
<accession>A0ABV7RNU1</accession>
<evidence type="ECO:0000313" key="2">
    <source>
        <dbReference type="Proteomes" id="UP001595740"/>
    </source>
</evidence>
<gene>
    <name evidence="1" type="ORF">ACFOLC_05280</name>
</gene>
<sequence length="420" mass="45996">MSFWFLLAVSGASAAQTDPVPTHCATQVLAGLGWRFLASTGDTFTVAAGTPCQRASLAEAHAAGDLVVHMPAAATTSPQFQGGLTALLQHPATVCAYAFDLGDATRRAVDRLVANPGFRFSALQLGWIGFGAGGAARDGWERIYSFGRGYRPIGRNSAAIAGFYRGHVRAECGVGRQIAQYATQAELYGPAAFDAEFDADEIVIGTFNKLRRTRSILIGSQAGAMTADGRARKTAAQGRQAFAGLPGFIYHVFDRSTLDDINNQAENFVVYDVSAAAADALRTHDGFEYYNERSRELWALARTLAMDGHRVHEKLLYERDPALRRSLSPAAQATVARLDTLLADPFFREFRIYVHRQGIRPVGFHIVRLLDRNPRTPFRIELALHNLHTTLFERYLAHRLAECERGTATTTAPDAIRLRP</sequence>
<dbReference type="Proteomes" id="UP001595740">
    <property type="component" value="Unassembled WGS sequence"/>
</dbReference>
<dbReference type="EMBL" id="JBHRXK010000002">
    <property type="protein sequence ID" value="MFC3550422.1"/>
    <property type="molecule type" value="Genomic_DNA"/>
</dbReference>
<comment type="caution">
    <text evidence="1">The sequence shown here is derived from an EMBL/GenBank/DDBJ whole genome shotgun (WGS) entry which is preliminary data.</text>
</comment>
<evidence type="ECO:0000313" key="1">
    <source>
        <dbReference type="EMBL" id="MFC3550422.1"/>
    </source>
</evidence>
<proteinExistence type="predicted"/>
<name>A0ABV7RNU1_9GAMM</name>